<feature type="transmembrane region" description="Helical" evidence="2">
    <location>
        <begin position="311"/>
        <end position="330"/>
    </location>
</feature>
<protein>
    <recommendedName>
        <fullName evidence="3">Nucleoside transporter/FeoB GTPase Gate domain-containing protein</fullName>
    </recommendedName>
</protein>
<gene>
    <name evidence="4" type="ORF">IAC57_06360</name>
</gene>
<feature type="transmembrane region" description="Helical" evidence="2">
    <location>
        <begin position="192"/>
        <end position="213"/>
    </location>
</feature>
<accession>A0A9D1SHE2</accession>
<keyword evidence="2" id="KW-1133">Transmembrane helix</keyword>
<reference evidence="4" key="2">
    <citation type="journal article" date="2021" name="PeerJ">
        <title>Extensive microbial diversity within the chicken gut microbiome revealed by metagenomics and culture.</title>
        <authorList>
            <person name="Gilroy R."/>
            <person name="Ravi A."/>
            <person name="Getino M."/>
            <person name="Pursley I."/>
            <person name="Horton D.L."/>
            <person name="Alikhan N.F."/>
            <person name="Baker D."/>
            <person name="Gharbi K."/>
            <person name="Hall N."/>
            <person name="Watson M."/>
            <person name="Adriaenssens E.M."/>
            <person name="Foster-Nyarko E."/>
            <person name="Jarju S."/>
            <person name="Secka A."/>
            <person name="Antonio M."/>
            <person name="Oren A."/>
            <person name="Chaudhuri R.R."/>
            <person name="La Ragione R."/>
            <person name="Hildebrand F."/>
            <person name="Pallen M.J."/>
        </authorList>
    </citation>
    <scope>NUCLEOTIDE SEQUENCE</scope>
    <source>
        <strain evidence="4">11687</strain>
    </source>
</reference>
<organism evidence="4 5">
    <name type="scientific">Candidatus Scatosoma pullistercoris</name>
    <dbReference type="NCBI Taxonomy" id="2840934"/>
    <lineage>
        <taxon>Bacteria</taxon>
        <taxon>Bacillati</taxon>
        <taxon>Bacillota</taxon>
        <taxon>Clostridia</taxon>
        <taxon>Candidatus Scatosoma</taxon>
    </lineage>
</organism>
<comment type="caution">
    <text evidence="4">The sequence shown here is derived from an EMBL/GenBank/DDBJ whole genome shotgun (WGS) entry which is preliminary data.</text>
</comment>
<feature type="compositionally biased region" description="Low complexity" evidence="1">
    <location>
        <begin position="1"/>
        <end position="30"/>
    </location>
</feature>
<evidence type="ECO:0000313" key="4">
    <source>
        <dbReference type="EMBL" id="HIU59708.1"/>
    </source>
</evidence>
<dbReference type="Proteomes" id="UP000824081">
    <property type="component" value="Unassembled WGS sequence"/>
</dbReference>
<feature type="domain" description="Nucleoside transporter/FeoB GTPase Gate" evidence="3">
    <location>
        <begin position="86"/>
        <end position="181"/>
    </location>
</feature>
<dbReference type="InterPro" id="IPR011642">
    <property type="entry name" value="Gate_dom"/>
</dbReference>
<evidence type="ECO:0000256" key="2">
    <source>
        <dbReference type="SAM" id="Phobius"/>
    </source>
</evidence>
<keyword evidence="2" id="KW-0472">Membrane</keyword>
<feature type="transmembrane region" description="Helical" evidence="2">
    <location>
        <begin position="122"/>
        <end position="152"/>
    </location>
</feature>
<feature type="transmembrane region" description="Helical" evidence="2">
    <location>
        <begin position="342"/>
        <end position="364"/>
    </location>
</feature>
<evidence type="ECO:0000313" key="5">
    <source>
        <dbReference type="Proteomes" id="UP000824081"/>
    </source>
</evidence>
<feature type="transmembrane region" description="Helical" evidence="2">
    <location>
        <begin position="244"/>
        <end position="265"/>
    </location>
</feature>
<dbReference type="AlphaFoldDB" id="A0A9D1SHE2"/>
<feature type="transmembrane region" description="Helical" evidence="2">
    <location>
        <begin position="50"/>
        <end position="69"/>
    </location>
</feature>
<keyword evidence="2" id="KW-0812">Transmembrane</keyword>
<evidence type="ECO:0000259" key="3">
    <source>
        <dbReference type="Pfam" id="PF07670"/>
    </source>
</evidence>
<sequence>MKNSSASPVSSASPAPSRAPCSSRTAPASAEARSAPVPVRRTRQKRRISFFRGALTATLLLFAFLFALFPERYVPVCLDGIRLWALNVLPAVFPFLFVVSLLQITGGAEKVSRALLPVSRALFGTGGAGGFCFFMSILSGYPVGATLVAGFYKDGRLSDREAKILACACSTSGPLFIVGSVGAGMFSDKRTGFLILAAHLLAVLFSGVLLRLLSCRRGKRQLRGVSVPHSSQALTLSDGIRNSAITAIGVGGCIAFFYVLAAMAYDFRLLLPLQRAISRIPALAPYADGLSRGLIEMTGGCLSAASISSPLSAPCCAFLVTLGGASILFQQIACLRSANVRIPFFLAVKLFQSAVAFLLCLLFVSL</sequence>
<feature type="region of interest" description="Disordered" evidence="1">
    <location>
        <begin position="1"/>
        <end position="40"/>
    </location>
</feature>
<feature type="transmembrane region" description="Helical" evidence="2">
    <location>
        <begin position="81"/>
        <end position="102"/>
    </location>
</feature>
<reference evidence="4" key="1">
    <citation type="submission" date="2020-10" db="EMBL/GenBank/DDBJ databases">
        <authorList>
            <person name="Gilroy R."/>
        </authorList>
    </citation>
    <scope>NUCLEOTIDE SEQUENCE</scope>
    <source>
        <strain evidence="4">11687</strain>
    </source>
</reference>
<dbReference type="Pfam" id="PF07670">
    <property type="entry name" value="Gate"/>
    <property type="match status" value="1"/>
</dbReference>
<dbReference type="EMBL" id="DVMZ01000172">
    <property type="protein sequence ID" value="HIU59708.1"/>
    <property type="molecule type" value="Genomic_DNA"/>
</dbReference>
<name>A0A9D1SHE2_9FIRM</name>
<evidence type="ECO:0000256" key="1">
    <source>
        <dbReference type="SAM" id="MobiDB-lite"/>
    </source>
</evidence>
<proteinExistence type="predicted"/>